<evidence type="ECO:0000259" key="1">
    <source>
        <dbReference type="Pfam" id="PF10536"/>
    </source>
</evidence>
<evidence type="ECO:0000313" key="3">
    <source>
        <dbReference type="Proteomes" id="UP001341840"/>
    </source>
</evidence>
<protein>
    <recommendedName>
        <fullName evidence="1">Aminotransferase-like plant mobile domain-containing protein</fullName>
    </recommendedName>
</protein>
<dbReference type="EMBL" id="JASCZI010060451">
    <property type="protein sequence ID" value="MED6131859.1"/>
    <property type="molecule type" value="Genomic_DNA"/>
</dbReference>
<dbReference type="InterPro" id="IPR019557">
    <property type="entry name" value="AminoTfrase-like_pln_mobile"/>
</dbReference>
<organism evidence="2 3">
    <name type="scientific">Stylosanthes scabra</name>
    <dbReference type="NCBI Taxonomy" id="79078"/>
    <lineage>
        <taxon>Eukaryota</taxon>
        <taxon>Viridiplantae</taxon>
        <taxon>Streptophyta</taxon>
        <taxon>Embryophyta</taxon>
        <taxon>Tracheophyta</taxon>
        <taxon>Spermatophyta</taxon>
        <taxon>Magnoliopsida</taxon>
        <taxon>eudicotyledons</taxon>
        <taxon>Gunneridae</taxon>
        <taxon>Pentapetalae</taxon>
        <taxon>rosids</taxon>
        <taxon>fabids</taxon>
        <taxon>Fabales</taxon>
        <taxon>Fabaceae</taxon>
        <taxon>Papilionoideae</taxon>
        <taxon>50 kb inversion clade</taxon>
        <taxon>dalbergioids sensu lato</taxon>
        <taxon>Dalbergieae</taxon>
        <taxon>Pterocarpus clade</taxon>
        <taxon>Stylosanthes</taxon>
    </lineage>
</organism>
<sequence length="246" mass="28731">MDIAGCVPLILSWIYHRFPKWCPPEGARDVREGRLLQWRFRIDRVTLAQFRWTSFDTLEIQARISDWMRSQGEVHTWRSAVHVVCFNYVGMHHIDRVIRQYGGEQPVRRHLVDVTRFMTSTARGDDVWWPQRLQTWYDGWQRRKSPEVMVTVHAGGGPRGTRQYYDSYVGAAAGIMFLTRATDLNDLRWNMAPPDIHAEPIHARDELTMPLGLCCCYHPGQSPSTRPRHISHIDGRHQQRQTACNV</sequence>
<proteinExistence type="predicted"/>
<feature type="domain" description="Aminotransferase-like plant mobile" evidence="1">
    <location>
        <begin position="3"/>
        <end position="168"/>
    </location>
</feature>
<dbReference type="Proteomes" id="UP001341840">
    <property type="component" value="Unassembled WGS sequence"/>
</dbReference>
<dbReference type="Pfam" id="PF10536">
    <property type="entry name" value="PMD"/>
    <property type="match status" value="1"/>
</dbReference>
<dbReference type="InterPro" id="IPR044824">
    <property type="entry name" value="MAIN-like"/>
</dbReference>
<evidence type="ECO:0000313" key="2">
    <source>
        <dbReference type="EMBL" id="MED6131859.1"/>
    </source>
</evidence>
<keyword evidence="3" id="KW-1185">Reference proteome</keyword>
<accession>A0ABU6S6H3</accession>
<dbReference type="PANTHER" id="PTHR46033:SF8">
    <property type="entry name" value="PROTEIN MAINTENANCE OF MERISTEMS-LIKE"/>
    <property type="match status" value="1"/>
</dbReference>
<reference evidence="2 3" key="1">
    <citation type="journal article" date="2023" name="Plants (Basel)">
        <title>Bridging the Gap: Combining Genomics and Transcriptomics Approaches to Understand Stylosanthes scabra, an Orphan Legume from the Brazilian Caatinga.</title>
        <authorList>
            <person name="Ferreira-Neto J.R.C."/>
            <person name="da Silva M.D."/>
            <person name="Binneck E."/>
            <person name="de Melo N.F."/>
            <person name="da Silva R.H."/>
            <person name="de Melo A.L.T.M."/>
            <person name="Pandolfi V."/>
            <person name="Bustamante F.O."/>
            <person name="Brasileiro-Vidal A.C."/>
            <person name="Benko-Iseppon A.M."/>
        </authorList>
    </citation>
    <scope>NUCLEOTIDE SEQUENCE [LARGE SCALE GENOMIC DNA]</scope>
    <source>
        <tissue evidence="2">Leaves</tissue>
    </source>
</reference>
<dbReference type="PANTHER" id="PTHR46033">
    <property type="entry name" value="PROTEIN MAIN-LIKE 2"/>
    <property type="match status" value="1"/>
</dbReference>
<name>A0ABU6S6H3_9FABA</name>
<comment type="caution">
    <text evidence="2">The sequence shown here is derived from an EMBL/GenBank/DDBJ whole genome shotgun (WGS) entry which is preliminary data.</text>
</comment>
<gene>
    <name evidence="2" type="ORF">PIB30_013822</name>
</gene>